<keyword evidence="2" id="KW-1185">Reference proteome</keyword>
<dbReference type="Proteomes" id="UP000265703">
    <property type="component" value="Unassembled WGS sequence"/>
</dbReference>
<organism evidence="1 2">
    <name type="scientific">Glomus cerebriforme</name>
    <dbReference type="NCBI Taxonomy" id="658196"/>
    <lineage>
        <taxon>Eukaryota</taxon>
        <taxon>Fungi</taxon>
        <taxon>Fungi incertae sedis</taxon>
        <taxon>Mucoromycota</taxon>
        <taxon>Glomeromycotina</taxon>
        <taxon>Glomeromycetes</taxon>
        <taxon>Glomerales</taxon>
        <taxon>Glomeraceae</taxon>
        <taxon>Glomus</taxon>
    </lineage>
</organism>
<protein>
    <submittedName>
        <fullName evidence="1">Uncharacterized protein</fullName>
    </submittedName>
</protein>
<evidence type="ECO:0000313" key="2">
    <source>
        <dbReference type="Proteomes" id="UP000265703"/>
    </source>
</evidence>
<sequence length="59" mass="6795">MILFSSSLRISDKYSSGLNFFIVEFCNDESLITLINTIIFFVDIFKKNFGGVLLSPYIY</sequence>
<evidence type="ECO:0000313" key="1">
    <source>
        <dbReference type="EMBL" id="RIA88013.1"/>
    </source>
</evidence>
<reference evidence="1 2" key="1">
    <citation type="submission" date="2018-06" db="EMBL/GenBank/DDBJ databases">
        <title>Comparative genomics reveals the genomic features of Rhizophagus irregularis, R. cerebriforme, R. diaphanum and Gigaspora rosea, and their symbiotic lifestyle signature.</title>
        <authorList>
            <person name="Morin E."/>
            <person name="San Clemente H."/>
            <person name="Chen E.C.H."/>
            <person name="De La Providencia I."/>
            <person name="Hainaut M."/>
            <person name="Kuo A."/>
            <person name="Kohler A."/>
            <person name="Murat C."/>
            <person name="Tang N."/>
            <person name="Roy S."/>
            <person name="Loubradou J."/>
            <person name="Henrissat B."/>
            <person name="Grigoriev I.V."/>
            <person name="Corradi N."/>
            <person name="Roux C."/>
            <person name="Martin F.M."/>
        </authorList>
    </citation>
    <scope>NUCLEOTIDE SEQUENCE [LARGE SCALE GENOMIC DNA]</scope>
    <source>
        <strain evidence="1 2">DAOM 227022</strain>
    </source>
</reference>
<dbReference type="EMBL" id="QKYT01000283">
    <property type="protein sequence ID" value="RIA88013.1"/>
    <property type="molecule type" value="Genomic_DNA"/>
</dbReference>
<gene>
    <name evidence="1" type="ORF">C1645_776038</name>
</gene>
<proteinExistence type="predicted"/>
<name>A0A397SPG1_9GLOM</name>
<comment type="caution">
    <text evidence="1">The sequence shown here is derived from an EMBL/GenBank/DDBJ whole genome shotgun (WGS) entry which is preliminary data.</text>
</comment>
<accession>A0A397SPG1</accession>
<dbReference type="AlphaFoldDB" id="A0A397SPG1"/>